<organism evidence="1">
    <name type="scientific">marine sediment metagenome</name>
    <dbReference type="NCBI Taxonomy" id="412755"/>
    <lineage>
        <taxon>unclassified sequences</taxon>
        <taxon>metagenomes</taxon>
        <taxon>ecological metagenomes</taxon>
    </lineage>
</organism>
<gene>
    <name evidence="1" type="ORF">LCGC14_1900160</name>
</gene>
<dbReference type="EMBL" id="LAZR01019886">
    <property type="protein sequence ID" value="KKL90892.1"/>
    <property type="molecule type" value="Genomic_DNA"/>
</dbReference>
<accession>A0A0F9IUY1</accession>
<protein>
    <submittedName>
        <fullName evidence="1">Uncharacterized protein</fullName>
    </submittedName>
</protein>
<evidence type="ECO:0000313" key="1">
    <source>
        <dbReference type="EMBL" id="KKL90892.1"/>
    </source>
</evidence>
<reference evidence="1" key="1">
    <citation type="journal article" date="2015" name="Nature">
        <title>Complex archaea that bridge the gap between prokaryotes and eukaryotes.</title>
        <authorList>
            <person name="Spang A."/>
            <person name="Saw J.H."/>
            <person name="Jorgensen S.L."/>
            <person name="Zaremba-Niedzwiedzka K."/>
            <person name="Martijn J."/>
            <person name="Lind A.E."/>
            <person name="van Eijk R."/>
            <person name="Schleper C."/>
            <person name="Guy L."/>
            <person name="Ettema T.J."/>
        </authorList>
    </citation>
    <scope>NUCLEOTIDE SEQUENCE</scope>
</reference>
<comment type="caution">
    <text evidence="1">The sequence shown here is derived from an EMBL/GenBank/DDBJ whole genome shotgun (WGS) entry which is preliminary data.</text>
</comment>
<sequence>MNLTFKFVIDENKKVSLVIFKEKEADPLLRELISVLEFSFPNINISPRNNHFYITGVSNAAMFSIVKSLLEELYSRFLDDEIDDPEFDPSFFSE</sequence>
<proteinExistence type="predicted"/>
<name>A0A0F9IUY1_9ZZZZ</name>
<dbReference type="AlphaFoldDB" id="A0A0F9IUY1"/>